<dbReference type="InterPro" id="IPR000780">
    <property type="entry name" value="CheR_MeTrfase"/>
</dbReference>
<sequence length="271" mass="32414">MISISDNEFHMIADFIKKNYGIHMKSEKKVLIEGRLHTEIENLGFTSFSEYYEYLIHDKSGKAVSVLADRITTNHTFYMREAEHFYFYRDVILPELDRKVLERDLRIWCSACSTGEEAYTLAMITDEYFGLNKKDWDAKILATDISSQVLEVARQGIYNSEKLSSLPKSWQLNYFNVYDDENYRIDDRLKEEVIFRRFNLFTERYPFRKKFHVIFCRNAMIYFDSVEKQKLIDKFYQSLHTGGYLFIGHSESFDRSNDRFEYIMPSVCRKI</sequence>
<proteinExistence type="predicted"/>
<dbReference type="KEGG" id="ahb:bsdtb5_18550"/>
<dbReference type="Proteomes" id="UP000595897">
    <property type="component" value="Chromosome"/>
</dbReference>
<dbReference type="InterPro" id="IPR050903">
    <property type="entry name" value="Bact_Chemotaxis_MeTrfase"/>
</dbReference>
<dbReference type="PRINTS" id="PR00996">
    <property type="entry name" value="CHERMTFRASE"/>
</dbReference>
<accession>A0A7R7EKV1</accession>
<dbReference type="InterPro" id="IPR036804">
    <property type="entry name" value="CheR_N_sf"/>
</dbReference>
<reference evidence="7 8" key="1">
    <citation type="submission" date="2020-11" db="EMBL/GenBank/DDBJ databases">
        <title>Draft genome sequencing of a Lachnospiraceae strain isolated from anoxic soil subjected to BSD treatment.</title>
        <authorList>
            <person name="Uek A."/>
            <person name="Tonouchi A."/>
        </authorList>
    </citation>
    <scope>NUCLEOTIDE SEQUENCE [LARGE SCALE GENOMIC DNA]</scope>
    <source>
        <strain evidence="7 8">TB5</strain>
    </source>
</reference>
<keyword evidence="5" id="KW-0949">S-adenosyl-L-methionine</keyword>
<dbReference type="AlphaFoldDB" id="A0A7R7EKV1"/>
<dbReference type="EC" id="2.1.1.80" evidence="2"/>
<dbReference type="InterPro" id="IPR022642">
    <property type="entry name" value="CheR_C"/>
</dbReference>
<dbReference type="PROSITE" id="PS50123">
    <property type="entry name" value="CHER"/>
    <property type="match status" value="1"/>
</dbReference>
<feature type="domain" description="CheR-type methyltransferase" evidence="6">
    <location>
        <begin position="1"/>
        <end position="271"/>
    </location>
</feature>
<name>A0A7R7EKV1_9FIRM</name>
<evidence type="ECO:0000256" key="2">
    <source>
        <dbReference type="ARBA" id="ARBA00012534"/>
    </source>
</evidence>
<organism evidence="7 8">
    <name type="scientific">Anaeromicropila herbilytica</name>
    <dbReference type="NCBI Taxonomy" id="2785025"/>
    <lineage>
        <taxon>Bacteria</taxon>
        <taxon>Bacillati</taxon>
        <taxon>Bacillota</taxon>
        <taxon>Clostridia</taxon>
        <taxon>Lachnospirales</taxon>
        <taxon>Lachnospiraceae</taxon>
        <taxon>Anaeromicropila</taxon>
    </lineage>
</organism>
<dbReference type="Gene3D" id="3.40.50.150">
    <property type="entry name" value="Vaccinia Virus protein VP39"/>
    <property type="match status" value="1"/>
</dbReference>
<dbReference type="InterPro" id="IPR026024">
    <property type="entry name" value="Chemotaxis_MeTrfase_CheR"/>
</dbReference>
<dbReference type="GO" id="GO:0032259">
    <property type="term" value="P:methylation"/>
    <property type="evidence" value="ECO:0007669"/>
    <property type="project" value="UniProtKB-KW"/>
</dbReference>
<dbReference type="PANTHER" id="PTHR24422">
    <property type="entry name" value="CHEMOTAXIS PROTEIN METHYLTRANSFERASE"/>
    <property type="match status" value="1"/>
</dbReference>
<dbReference type="Pfam" id="PF01739">
    <property type="entry name" value="CheR"/>
    <property type="match status" value="1"/>
</dbReference>
<dbReference type="Gene3D" id="1.10.155.10">
    <property type="entry name" value="Chemotaxis receptor methyltransferase CheR, N-terminal domain"/>
    <property type="match status" value="1"/>
</dbReference>
<dbReference type="SMART" id="SM00138">
    <property type="entry name" value="MeTrc"/>
    <property type="match status" value="1"/>
</dbReference>
<evidence type="ECO:0000256" key="5">
    <source>
        <dbReference type="ARBA" id="ARBA00022691"/>
    </source>
</evidence>
<dbReference type="InterPro" id="IPR029063">
    <property type="entry name" value="SAM-dependent_MTases_sf"/>
</dbReference>
<dbReference type="GO" id="GO:0008983">
    <property type="term" value="F:protein-glutamate O-methyltransferase activity"/>
    <property type="evidence" value="ECO:0007669"/>
    <property type="project" value="UniProtKB-EC"/>
</dbReference>
<evidence type="ECO:0000259" key="6">
    <source>
        <dbReference type="PROSITE" id="PS50123"/>
    </source>
</evidence>
<evidence type="ECO:0000256" key="3">
    <source>
        <dbReference type="ARBA" id="ARBA00022603"/>
    </source>
</evidence>
<dbReference type="InterPro" id="IPR022641">
    <property type="entry name" value="CheR_N"/>
</dbReference>
<dbReference type="SUPFAM" id="SSF47757">
    <property type="entry name" value="Chemotaxis receptor methyltransferase CheR, N-terminal domain"/>
    <property type="match status" value="1"/>
</dbReference>
<dbReference type="EMBL" id="AP024169">
    <property type="protein sequence ID" value="BCN30560.1"/>
    <property type="molecule type" value="Genomic_DNA"/>
</dbReference>
<evidence type="ECO:0000313" key="7">
    <source>
        <dbReference type="EMBL" id="BCN30560.1"/>
    </source>
</evidence>
<dbReference type="PANTHER" id="PTHR24422:SF19">
    <property type="entry name" value="CHEMOTAXIS PROTEIN METHYLTRANSFERASE"/>
    <property type="match status" value="1"/>
</dbReference>
<evidence type="ECO:0000256" key="4">
    <source>
        <dbReference type="ARBA" id="ARBA00022679"/>
    </source>
</evidence>
<gene>
    <name evidence="7" type="primary">cheR_1</name>
    <name evidence="7" type="ORF">bsdtb5_18550</name>
</gene>
<dbReference type="RefSeq" id="WP_271715771.1">
    <property type="nucleotide sequence ID" value="NZ_AP024169.1"/>
</dbReference>
<dbReference type="SUPFAM" id="SSF53335">
    <property type="entry name" value="S-adenosyl-L-methionine-dependent methyltransferases"/>
    <property type="match status" value="1"/>
</dbReference>
<evidence type="ECO:0000313" key="8">
    <source>
        <dbReference type="Proteomes" id="UP000595897"/>
    </source>
</evidence>
<evidence type="ECO:0000256" key="1">
    <source>
        <dbReference type="ARBA" id="ARBA00001541"/>
    </source>
</evidence>
<keyword evidence="3" id="KW-0489">Methyltransferase</keyword>
<dbReference type="PIRSF" id="PIRSF000410">
    <property type="entry name" value="CheR"/>
    <property type="match status" value="1"/>
</dbReference>
<keyword evidence="4" id="KW-0808">Transferase</keyword>
<dbReference type="Pfam" id="PF03705">
    <property type="entry name" value="CheR_N"/>
    <property type="match status" value="1"/>
</dbReference>
<protein>
    <recommendedName>
        <fullName evidence="2">protein-glutamate O-methyltransferase</fullName>
        <ecNumber evidence="2">2.1.1.80</ecNumber>
    </recommendedName>
</protein>
<keyword evidence="8" id="KW-1185">Reference proteome</keyword>
<comment type="catalytic activity">
    <reaction evidence="1">
        <text>L-glutamyl-[protein] + S-adenosyl-L-methionine = [protein]-L-glutamate 5-O-methyl ester + S-adenosyl-L-homocysteine</text>
        <dbReference type="Rhea" id="RHEA:24452"/>
        <dbReference type="Rhea" id="RHEA-COMP:10208"/>
        <dbReference type="Rhea" id="RHEA-COMP:10311"/>
        <dbReference type="ChEBI" id="CHEBI:29973"/>
        <dbReference type="ChEBI" id="CHEBI:57856"/>
        <dbReference type="ChEBI" id="CHEBI:59789"/>
        <dbReference type="ChEBI" id="CHEBI:82795"/>
        <dbReference type="EC" id="2.1.1.80"/>
    </reaction>
</comment>